<gene>
    <name evidence="1" type="ORF">HY912_04505</name>
</gene>
<protein>
    <submittedName>
        <fullName evidence="1">HlyD family efflux transporter periplasmic adaptor subunit</fullName>
    </submittedName>
</protein>
<dbReference type="AlphaFoldDB" id="A0A9D6UYH4"/>
<evidence type="ECO:0000313" key="2">
    <source>
        <dbReference type="Proteomes" id="UP000807825"/>
    </source>
</evidence>
<sequence>MDWKAPFDGAVTELSPAFQPGAWPGKGSVVGELASRTACEVLALIPESDVSAVPVGETVSVWWPVETGMSHRVTVREVSRFKTEDLEGSPFSSRFGGEIATEIQDKGGKDTPLEPYYLCKMDFPNQTGLPLGMTGRVVVKHQPKSAIKRLVDAIYGVFHREMIF</sequence>
<dbReference type="Proteomes" id="UP000807825">
    <property type="component" value="Unassembled WGS sequence"/>
</dbReference>
<proteinExistence type="predicted"/>
<name>A0A9D6UYH4_9BACT</name>
<comment type="caution">
    <text evidence="1">The sequence shown here is derived from an EMBL/GenBank/DDBJ whole genome shotgun (WGS) entry which is preliminary data.</text>
</comment>
<reference evidence="1" key="1">
    <citation type="submission" date="2020-07" db="EMBL/GenBank/DDBJ databases">
        <title>Huge and variable diversity of episymbiotic CPR bacteria and DPANN archaea in groundwater ecosystems.</title>
        <authorList>
            <person name="He C.Y."/>
            <person name="Keren R."/>
            <person name="Whittaker M."/>
            <person name="Farag I.F."/>
            <person name="Doudna J."/>
            <person name="Cate J.H.D."/>
            <person name="Banfield J.F."/>
        </authorList>
    </citation>
    <scope>NUCLEOTIDE SEQUENCE</scope>
    <source>
        <strain evidence="1">NC_groundwater_1664_Pr3_B-0.1um_52_9</strain>
    </source>
</reference>
<evidence type="ECO:0000313" key="1">
    <source>
        <dbReference type="EMBL" id="MBI5248735.1"/>
    </source>
</evidence>
<dbReference type="EMBL" id="JACRDE010000134">
    <property type="protein sequence ID" value="MBI5248735.1"/>
    <property type="molecule type" value="Genomic_DNA"/>
</dbReference>
<organism evidence="1 2">
    <name type="scientific">Desulfomonile tiedjei</name>
    <dbReference type="NCBI Taxonomy" id="2358"/>
    <lineage>
        <taxon>Bacteria</taxon>
        <taxon>Pseudomonadati</taxon>
        <taxon>Thermodesulfobacteriota</taxon>
        <taxon>Desulfomonilia</taxon>
        <taxon>Desulfomonilales</taxon>
        <taxon>Desulfomonilaceae</taxon>
        <taxon>Desulfomonile</taxon>
    </lineage>
</organism>
<accession>A0A9D6UYH4</accession>